<evidence type="ECO:0000256" key="1">
    <source>
        <dbReference type="SAM" id="MobiDB-lite"/>
    </source>
</evidence>
<accession>A0A699XGL8</accession>
<comment type="caution">
    <text evidence="2">The sequence shown here is derived from an EMBL/GenBank/DDBJ whole genome shotgun (WGS) entry which is preliminary data.</text>
</comment>
<gene>
    <name evidence="2" type="ORF">Tci_929529</name>
</gene>
<dbReference type="AlphaFoldDB" id="A0A699XGL8"/>
<evidence type="ECO:0000313" key="2">
    <source>
        <dbReference type="EMBL" id="GFD57560.1"/>
    </source>
</evidence>
<sequence>AALPTRWTAVEKNAFCARASVILIPPIATSNFCAARSVVRFAQMVGTNSTAPARPSELDRDCATSMSAPM</sequence>
<reference evidence="2" key="1">
    <citation type="journal article" date="2019" name="Sci. Rep.">
        <title>Draft genome of Tanacetum cinerariifolium, the natural source of mosquito coil.</title>
        <authorList>
            <person name="Yamashiro T."/>
            <person name="Shiraishi A."/>
            <person name="Satake H."/>
            <person name="Nakayama K."/>
        </authorList>
    </citation>
    <scope>NUCLEOTIDE SEQUENCE</scope>
</reference>
<proteinExistence type="predicted"/>
<name>A0A699XGL8_TANCI</name>
<feature type="region of interest" description="Disordered" evidence="1">
    <location>
        <begin position="48"/>
        <end position="70"/>
    </location>
</feature>
<organism evidence="2">
    <name type="scientific">Tanacetum cinerariifolium</name>
    <name type="common">Dalmatian daisy</name>
    <name type="synonym">Chrysanthemum cinerariifolium</name>
    <dbReference type="NCBI Taxonomy" id="118510"/>
    <lineage>
        <taxon>Eukaryota</taxon>
        <taxon>Viridiplantae</taxon>
        <taxon>Streptophyta</taxon>
        <taxon>Embryophyta</taxon>
        <taxon>Tracheophyta</taxon>
        <taxon>Spermatophyta</taxon>
        <taxon>Magnoliopsida</taxon>
        <taxon>eudicotyledons</taxon>
        <taxon>Gunneridae</taxon>
        <taxon>Pentapetalae</taxon>
        <taxon>asterids</taxon>
        <taxon>campanulids</taxon>
        <taxon>Asterales</taxon>
        <taxon>Asteraceae</taxon>
        <taxon>Asteroideae</taxon>
        <taxon>Anthemideae</taxon>
        <taxon>Anthemidinae</taxon>
        <taxon>Tanacetum</taxon>
    </lineage>
</organism>
<dbReference type="EMBL" id="BKCJ011842360">
    <property type="protein sequence ID" value="GFD57560.1"/>
    <property type="molecule type" value="Genomic_DNA"/>
</dbReference>
<protein>
    <submittedName>
        <fullName evidence="2">Uncharacterized protein</fullName>
    </submittedName>
</protein>
<feature type="non-terminal residue" evidence="2">
    <location>
        <position position="1"/>
    </location>
</feature>